<evidence type="ECO:0000259" key="1">
    <source>
        <dbReference type="Pfam" id="PF10026"/>
    </source>
</evidence>
<comment type="caution">
    <text evidence="2">The sequence shown here is derived from an EMBL/GenBank/DDBJ whole genome shotgun (WGS) entry which is preliminary data.</text>
</comment>
<proteinExistence type="predicted"/>
<keyword evidence="3" id="KW-1185">Reference proteome</keyword>
<reference evidence="2 3" key="1">
    <citation type="journal article" date="2010" name="Int. J. Syst. Evol. Microbiol.">
        <title>Bacillus horneckiae sp. nov., isolated from a spacecraft-assembly clean room.</title>
        <authorList>
            <person name="Vaishampayan P."/>
            <person name="Probst A."/>
            <person name="Krishnamurthi S."/>
            <person name="Ghosh S."/>
            <person name="Osman S."/>
            <person name="McDowall A."/>
            <person name="Ruckmani A."/>
            <person name="Mayilraj S."/>
            <person name="Venkateswaran K."/>
        </authorList>
    </citation>
    <scope>NUCLEOTIDE SEQUENCE [LARGE SCALE GENOMIC DNA]</scope>
    <source>
        <strain evidence="3">1PO1SC</strain>
    </source>
</reference>
<dbReference type="InterPro" id="IPR018728">
    <property type="entry name" value="DUF2268"/>
</dbReference>
<dbReference type="RefSeq" id="WP_083957228.1">
    <property type="nucleotide sequence ID" value="NZ_JARMMB010000020.1"/>
</dbReference>
<accession>A0A2N0ZJE0</accession>
<organism evidence="2 3">
    <name type="scientific">Cytobacillus horneckiae</name>
    <dbReference type="NCBI Taxonomy" id="549687"/>
    <lineage>
        <taxon>Bacteria</taxon>
        <taxon>Bacillati</taxon>
        <taxon>Bacillota</taxon>
        <taxon>Bacilli</taxon>
        <taxon>Bacillales</taxon>
        <taxon>Bacillaceae</taxon>
        <taxon>Cytobacillus</taxon>
    </lineage>
</organism>
<evidence type="ECO:0000313" key="2">
    <source>
        <dbReference type="EMBL" id="PKG29635.1"/>
    </source>
</evidence>
<protein>
    <recommendedName>
        <fullName evidence="1">DUF2268 domain-containing protein</fullName>
    </recommendedName>
</protein>
<sequence>MDKLQEKIISLDEQYKEISAALKEGLEDAANLLPAEDFKIYLIPYELEYESVDMQGVLGFATDQGAMVLFIDPEQYTTESLKQTAVHEYHHLVFMGMSDSRNYDLLDKVMMEGKADAFAHALYLDYSVPWIEPLSPESTEIVWSFIEENQYSINRDDHYILQFGSSLEGIPQWSNYRIAFQIMTEFLKNHPQMTIEEWTMMPAVDIVEGSDRFKLD</sequence>
<gene>
    <name evidence="2" type="ORF">CWS20_07140</name>
</gene>
<dbReference type="AlphaFoldDB" id="A0A2N0ZJE0"/>
<dbReference type="Proteomes" id="UP000233343">
    <property type="component" value="Unassembled WGS sequence"/>
</dbReference>
<evidence type="ECO:0000313" key="3">
    <source>
        <dbReference type="Proteomes" id="UP000233343"/>
    </source>
</evidence>
<dbReference type="EMBL" id="PISD01000013">
    <property type="protein sequence ID" value="PKG29635.1"/>
    <property type="molecule type" value="Genomic_DNA"/>
</dbReference>
<name>A0A2N0ZJE0_9BACI</name>
<dbReference type="Pfam" id="PF10026">
    <property type="entry name" value="DUF2268"/>
    <property type="match status" value="1"/>
</dbReference>
<feature type="domain" description="DUF2268" evidence="1">
    <location>
        <begin position="21"/>
        <end position="207"/>
    </location>
</feature>